<keyword evidence="2" id="KW-1185">Reference proteome</keyword>
<evidence type="ECO:0000313" key="1">
    <source>
        <dbReference type="EMBL" id="KAI4866901.1"/>
    </source>
</evidence>
<evidence type="ECO:0000313" key="2">
    <source>
        <dbReference type="Proteomes" id="UP001497700"/>
    </source>
</evidence>
<organism evidence="1 2">
    <name type="scientific">Hypoxylon rubiginosum</name>
    <dbReference type="NCBI Taxonomy" id="110542"/>
    <lineage>
        <taxon>Eukaryota</taxon>
        <taxon>Fungi</taxon>
        <taxon>Dikarya</taxon>
        <taxon>Ascomycota</taxon>
        <taxon>Pezizomycotina</taxon>
        <taxon>Sordariomycetes</taxon>
        <taxon>Xylariomycetidae</taxon>
        <taxon>Xylariales</taxon>
        <taxon>Hypoxylaceae</taxon>
        <taxon>Hypoxylon</taxon>
    </lineage>
</organism>
<comment type="caution">
    <text evidence="1">The sequence shown here is derived from an EMBL/GenBank/DDBJ whole genome shotgun (WGS) entry which is preliminary data.</text>
</comment>
<sequence length="320" mass="33685">MATVLGKRKTRIQKEKAESAVSQEDAQAIFRRHFEAQFAPLEPSHATSRAGTGNEIEDLRSDSEDDGSNDSWDGVSGSESDSDASDAAAEVVEVVTHTGALPTLSNDPLAKRESKAYLSSRIPSSLLDPSSSTTTTAASAKSAKSKAAADEDAPSLLKNDLALQRLLSESHLFAGPGGGGGGGGENGGSGNSTEHVGRNRHLATDLRLAALGSKASIYKQAKMPMAHRKGIHAAAEARESRRRREARENGIVLERPTAAATGGASKGMTRRKRGGGDVGAPAVGRLQNGMLKLSRKDIVEIQGDDSRRSGGRGDRKKRRR</sequence>
<name>A0ACB9Z520_9PEZI</name>
<accession>A0ACB9Z520</accession>
<protein>
    <submittedName>
        <fullName evidence="1">Uncharacterized protein</fullName>
    </submittedName>
</protein>
<reference evidence="1 2" key="1">
    <citation type="journal article" date="2022" name="New Phytol.">
        <title>Ecological generalism drives hyperdiversity of secondary metabolite gene clusters in xylarialean endophytes.</title>
        <authorList>
            <person name="Franco M.E.E."/>
            <person name="Wisecaver J.H."/>
            <person name="Arnold A.E."/>
            <person name="Ju Y.M."/>
            <person name="Slot J.C."/>
            <person name="Ahrendt S."/>
            <person name="Moore L.P."/>
            <person name="Eastman K.E."/>
            <person name="Scott K."/>
            <person name="Konkel Z."/>
            <person name="Mondo S.J."/>
            <person name="Kuo A."/>
            <person name="Hayes R.D."/>
            <person name="Haridas S."/>
            <person name="Andreopoulos B."/>
            <person name="Riley R."/>
            <person name="LaButti K."/>
            <person name="Pangilinan J."/>
            <person name="Lipzen A."/>
            <person name="Amirebrahimi M."/>
            <person name="Yan J."/>
            <person name="Adam C."/>
            <person name="Keymanesh K."/>
            <person name="Ng V."/>
            <person name="Louie K."/>
            <person name="Northen T."/>
            <person name="Drula E."/>
            <person name="Henrissat B."/>
            <person name="Hsieh H.M."/>
            <person name="Youens-Clark K."/>
            <person name="Lutzoni F."/>
            <person name="Miadlikowska J."/>
            <person name="Eastwood D.C."/>
            <person name="Hamelin R.C."/>
            <person name="Grigoriev I.V."/>
            <person name="U'Ren J.M."/>
        </authorList>
    </citation>
    <scope>NUCLEOTIDE SEQUENCE [LARGE SCALE GENOMIC DNA]</scope>
    <source>
        <strain evidence="1 2">CBS 119005</strain>
    </source>
</reference>
<gene>
    <name evidence="1" type="ORF">F4820DRAFT_234615</name>
</gene>
<dbReference type="Proteomes" id="UP001497700">
    <property type="component" value="Unassembled WGS sequence"/>
</dbReference>
<dbReference type="EMBL" id="MU393453">
    <property type="protein sequence ID" value="KAI4866901.1"/>
    <property type="molecule type" value="Genomic_DNA"/>
</dbReference>
<proteinExistence type="predicted"/>